<dbReference type="GO" id="GO:0005737">
    <property type="term" value="C:cytoplasm"/>
    <property type="evidence" value="ECO:0007669"/>
    <property type="project" value="TreeGrafter"/>
</dbReference>
<dbReference type="Proteomes" id="UP000494119">
    <property type="component" value="Unassembled WGS sequence"/>
</dbReference>
<organism evidence="8 9">
    <name type="scientific">Paraburkholderia caffeinitolerans</name>
    <dbReference type="NCBI Taxonomy" id="1723730"/>
    <lineage>
        <taxon>Bacteria</taxon>
        <taxon>Pseudomonadati</taxon>
        <taxon>Pseudomonadota</taxon>
        <taxon>Betaproteobacteria</taxon>
        <taxon>Burkholderiales</taxon>
        <taxon>Burkholderiaceae</taxon>
        <taxon>Paraburkholderia</taxon>
    </lineage>
</organism>
<dbReference type="InterPro" id="IPR051316">
    <property type="entry name" value="Zinc-reg_GTPase_activator"/>
</dbReference>
<evidence type="ECO:0000256" key="6">
    <source>
        <dbReference type="ARBA" id="ARBA00049117"/>
    </source>
</evidence>
<dbReference type="GO" id="GO:0000166">
    <property type="term" value="F:nucleotide binding"/>
    <property type="evidence" value="ECO:0007669"/>
    <property type="project" value="UniProtKB-KW"/>
</dbReference>
<name>A0A6J5GMV2_9BURK</name>
<dbReference type="Pfam" id="PF07683">
    <property type="entry name" value="CobW_C"/>
    <property type="match status" value="1"/>
</dbReference>
<evidence type="ECO:0000313" key="9">
    <source>
        <dbReference type="Proteomes" id="UP000494119"/>
    </source>
</evidence>
<accession>A0A6J5GMV2</accession>
<dbReference type="PANTHER" id="PTHR13748:SF62">
    <property type="entry name" value="COBW DOMAIN-CONTAINING PROTEIN"/>
    <property type="match status" value="1"/>
</dbReference>
<comment type="function">
    <text evidence="5">Zinc chaperone that directly transfers zinc cofactor to target proteins, thereby activating them. Zinc is transferred from the CXCC motif in the GTPase domain to the zinc binding site in target proteins in a process requiring GTP hydrolysis.</text>
</comment>
<protein>
    <submittedName>
        <fullName evidence="8">Metal chaperone YciC</fullName>
    </submittedName>
</protein>
<dbReference type="InterPro" id="IPR003495">
    <property type="entry name" value="CobW/HypB/UreG_nucleotide-bd"/>
</dbReference>
<evidence type="ECO:0000256" key="1">
    <source>
        <dbReference type="ARBA" id="ARBA00022741"/>
    </source>
</evidence>
<proteinExistence type="inferred from homology"/>
<dbReference type="CDD" id="cd03112">
    <property type="entry name" value="CobW-like"/>
    <property type="match status" value="1"/>
</dbReference>
<evidence type="ECO:0000259" key="7">
    <source>
        <dbReference type="SMART" id="SM00833"/>
    </source>
</evidence>
<comment type="catalytic activity">
    <reaction evidence="6">
        <text>GTP + H2O = GDP + phosphate + H(+)</text>
        <dbReference type="Rhea" id="RHEA:19669"/>
        <dbReference type="ChEBI" id="CHEBI:15377"/>
        <dbReference type="ChEBI" id="CHEBI:15378"/>
        <dbReference type="ChEBI" id="CHEBI:37565"/>
        <dbReference type="ChEBI" id="CHEBI:43474"/>
        <dbReference type="ChEBI" id="CHEBI:58189"/>
    </reaction>
    <physiologicalReaction direction="left-to-right" evidence="6">
        <dbReference type="Rhea" id="RHEA:19670"/>
    </physiologicalReaction>
</comment>
<dbReference type="InterPro" id="IPR027417">
    <property type="entry name" value="P-loop_NTPase"/>
</dbReference>
<dbReference type="AlphaFoldDB" id="A0A6J5GMV2"/>
<comment type="similarity">
    <text evidence="4">Belongs to the SIMIBI class G3E GTPase family. ZNG1 subfamily.</text>
</comment>
<evidence type="ECO:0000256" key="4">
    <source>
        <dbReference type="ARBA" id="ARBA00034320"/>
    </source>
</evidence>
<dbReference type="SUPFAM" id="SSF90002">
    <property type="entry name" value="Hypothetical protein YjiA, C-terminal domain"/>
    <property type="match status" value="1"/>
</dbReference>
<dbReference type="GO" id="GO:0016787">
    <property type="term" value="F:hydrolase activity"/>
    <property type="evidence" value="ECO:0007669"/>
    <property type="project" value="UniProtKB-KW"/>
</dbReference>
<evidence type="ECO:0000256" key="5">
    <source>
        <dbReference type="ARBA" id="ARBA00045658"/>
    </source>
</evidence>
<dbReference type="SUPFAM" id="SSF52540">
    <property type="entry name" value="P-loop containing nucleoside triphosphate hydrolases"/>
    <property type="match status" value="1"/>
</dbReference>
<sequence>MTAALHSGPTRLTVIGGFLGAGKTTLLNHILSSGLSERTTLLINDFGSVNIDANVIAWRSDEVIQLTNGCMCCSVGADFSQALLRVMEQPPERIIIETSGVSDPWKVAQVGLIGPRLRLDAVIVLVDATSVRQHARDRYVGEVVLSQLRAADMLVLNKTDLISPAQLRELHVWLAETAPRAPILDAVNGALPLDLLLHTPQEREHGRGARLGQPGAWQVKRHDTAFFRWQCLDQGLLDAQRLQEQLDKLPAEVLRIKGFLRLSSAPEQWQMLQWAGRRFQLTPAPEYRAGDEAQLVAIGTPADFDLRVLDRAFERARAR</sequence>
<keyword evidence="9" id="KW-1185">Reference proteome</keyword>
<evidence type="ECO:0000256" key="2">
    <source>
        <dbReference type="ARBA" id="ARBA00022801"/>
    </source>
</evidence>
<keyword evidence="1" id="KW-0547">Nucleotide-binding</keyword>
<feature type="domain" description="CobW C-terminal" evidence="7">
    <location>
        <begin position="226"/>
        <end position="317"/>
    </location>
</feature>
<dbReference type="InterPro" id="IPR036627">
    <property type="entry name" value="CobW-likC_sf"/>
</dbReference>
<dbReference type="EMBL" id="CADIKL010000034">
    <property type="protein sequence ID" value="CAB3801216.1"/>
    <property type="molecule type" value="Genomic_DNA"/>
</dbReference>
<evidence type="ECO:0000256" key="3">
    <source>
        <dbReference type="ARBA" id="ARBA00023186"/>
    </source>
</evidence>
<dbReference type="PANTHER" id="PTHR13748">
    <property type="entry name" value="COBW-RELATED"/>
    <property type="match status" value="1"/>
</dbReference>
<reference evidence="8 9" key="1">
    <citation type="submission" date="2020-04" db="EMBL/GenBank/DDBJ databases">
        <authorList>
            <person name="De Canck E."/>
        </authorList>
    </citation>
    <scope>NUCLEOTIDE SEQUENCE [LARGE SCALE GENOMIC DNA]</scope>
    <source>
        <strain evidence="8 9">LMG 28688</strain>
    </source>
</reference>
<dbReference type="Pfam" id="PF02492">
    <property type="entry name" value="cobW"/>
    <property type="match status" value="1"/>
</dbReference>
<dbReference type="SMART" id="SM00833">
    <property type="entry name" value="CobW_C"/>
    <property type="match status" value="1"/>
</dbReference>
<keyword evidence="3" id="KW-0143">Chaperone</keyword>
<gene>
    <name evidence="8" type="primary">yciC_2</name>
    <name evidence="8" type="ORF">LMG28688_05295</name>
</gene>
<keyword evidence="2" id="KW-0378">Hydrolase</keyword>
<dbReference type="Gene3D" id="3.40.50.300">
    <property type="entry name" value="P-loop containing nucleotide triphosphate hydrolases"/>
    <property type="match status" value="1"/>
</dbReference>
<dbReference type="Gene3D" id="3.30.1220.10">
    <property type="entry name" value="CobW-like, C-terminal domain"/>
    <property type="match status" value="1"/>
</dbReference>
<dbReference type="RefSeq" id="WP_175197196.1">
    <property type="nucleotide sequence ID" value="NZ_CADIKL010000034.1"/>
</dbReference>
<dbReference type="InterPro" id="IPR011629">
    <property type="entry name" value="CobW-like_C"/>
</dbReference>
<evidence type="ECO:0000313" key="8">
    <source>
        <dbReference type="EMBL" id="CAB3801216.1"/>
    </source>
</evidence>